<dbReference type="AlphaFoldDB" id="A0A4C1SFC6"/>
<dbReference type="Proteomes" id="UP000299102">
    <property type="component" value="Unassembled WGS sequence"/>
</dbReference>
<name>A0A4C1SFC6_EUMVA</name>
<dbReference type="EMBL" id="BGZK01000006">
    <property type="protein sequence ID" value="GBP00812.1"/>
    <property type="molecule type" value="Genomic_DNA"/>
</dbReference>
<evidence type="ECO:0000313" key="2">
    <source>
        <dbReference type="Proteomes" id="UP000299102"/>
    </source>
</evidence>
<gene>
    <name evidence="1" type="ORF">EVAR_77013_1</name>
</gene>
<protein>
    <recommendedName>
        <fullName evidence="3">RNA-directed DNA polymerase from mobile element jockey</fullName>
    </recommendedName>
</protein>
<sequence length="162" mass="18579">MKNITVNFIRSIDSIGTRSTGVSWRLREDGNGIVLFADDTSLLFKIDRLQPAFDEVNSTIFEVVEWFSINNLLLNERKTKHFRFFLTSAQPVNGKAMVKNEILDIVDTTLFLGLTLDAKLRWNSQITRSVKRLSSAAYAVKIIRRLTPVKARLVYFSFFIVS</sequence>
<comment type="caution">
    <text evidence="1">The sequence shown here is derived from an EMBL/GenBank/DDBJ whole genome shotgun (WGS) entry which is preliminary data.</text>
</comment>
<reference evidence="1 2" key="1">
    <citation type="journal article" date="2019" name="Commun. Biol.">
        <title>The bagworm genome reveals a unique fibroin gene that provides high tensile strength.</title>
        <authorList>
            <person name="Kono N."/>
            <person name="Nakamura H."/>
            <person name="Ohtoshi R."/>
            <person name="Tomita M."/>
            <person name="Numata K."/>
            <person name="Arakawa K."/>
        </authorList>
    </citation>
    <scope>NUCLEOTIDE SEQUENCE [LARGE SCALE GENOMIC DNA]</scope>
</reference>
<evidence type="ECO:0008006" key="3">
    <source>
        <dbReference type="Google" id="ProtNLM"/>
    </source>
</evidence>
<organism evidence="1 2">
    <name type="scientific">Eumeta variegata</name>
    <name type="common">Bagworm moth</name>
    <name type="synonym">Eumeta japonica</name>
    <dbReference type="NCBI Taxonomy" id="151549"/>
    <lineage>
        <taxon>Eukaryota</taxon>
        <taxon>Metazoa</taxon>
        <taxon>Ecdysozoa</taxon>
        <taxon>Arthropoda</taxon>
        <taxon>Hexapoda</taxon>
        <taxon>Insecta</taxon>
        <taxon>Pterygota</taxon>
        <taxon>Neoptera</taxon>
        <taxon>Endopterygota</taxon>
        <taxon>Lepidoptera</taxon>
        <taxon>Glossata</taxon>
        <taxon>Ditrysia</taxon>
        <taxon>Tineoidea</taxon>
        <taxon>Psychidae</taxon>
        <taxon>Oiketicinae</taxon>
        <taxon>Eumeta</taxon>
    </lineage>
</organism>
<evidence type="ECO:0000313" key="1">
    <source>
        <dbReference type="EMBL" id="GBP00812.1"/>
    </source>
</evidence>
<dbReference type="OrthoDB" id="414730at2759"/>
<accession>A0A4C1SFC6</accession>
<proteinExistence type="predicted"/>
<keyword evidence="2" id="KW-1185">Reference proteome</keyword>